<protein>
    <submittedName>
        <fullName evidence="2">Isomerase</fullName>
    </submittedName>
</protein>
<feature type="domain" description="Xylose isomerase-like TIM barrel" evidence="1">
    <location>
        <begin position="26"/>
        <end position="255"/>
    </location>
</feature>
<dbReference type="GO" id="GO:0016853">
    <property type="term" value="F:isomerase activity"/>
    <property type="evidence" value="ECO:0007669"/>
    <property type="project" value="UniProtKB-KW"/>
</dbReference>
<evidence type="ECO:0000259" key="1">
    <source>
        <dbReference type="Pfam" id="PF01261"/>
    </source>
</evidence>
<accession>A0ABQ4CH48</accession>
<dbReference type="PANTHER" id="PTHR12110:SF41">
    <property type="entry name" value="INOSOSE DEHYDRATASE"/>
    <property type="match status" value="1"/>
</dbReference>
<comment type="caution">
    <text evidence="2">The sequence shown here is derived from an EMBL/GenBank/DDBJ whole genome shotgun (WGS) entry which is preliminary data.</text>
</comment>
<evidence type="ECO:0000313" key="2">
    <source>
        <dbReference type="EMBL" id="GIF70603.1"/>
    </source>
</evidence>
<dbReference type="EMBL" id="BONE01000001">
    <property type="protein sequence ID" value="GIF70603.1"/>
    <property type="molecule type" value="Genomic_DNA"/>
</dbReference>
<keyword evidence="2" id="KW-0413">Isomerase</keyword>
<name>A0ABQ4CH48_9ACTN</name>
<dbReference type="Pfam" id="PF01261">
    <property type="entry name" value="AP_endonuc_2"/>
    <property type="match status" value="1"/>
</dbReference>
<dbReference type="InterPro" id="IPR050312">
    <property type="entry name" value="IolE/XylAMocC-like"/>
</dbReference>
<dbReference type="Proteomes" id="UP000604117">
    <property type="component" value="Unassembled WGS sequence"/>
</dbReference>
<keyword evidence="3" id="KW-1185">Reference proteome</keyword>
<dbReference type="PANTHER" id="PTHR12110">
    <property type="entry name" value="HYDROXYPYRUVATE ISOMERASE"/>
    <property type="match status" value="1"/>
</dbReference>
<reference evidence="2 3" key="1">
    <citation type="submission" date="2021-01" db="EMBL/GenBank/DDBJ databases">
        <title>Whole genome shotgun sequence of Asanoa siamensis NBRC 107932.</title>
        <authorList>
            <person name="Komaki H."/>
            <person name="Tamura T."/>
        </authorList>
    </citation>
    <scope>NUCLEOTIDE SEQUENCE [LARGE SCALE GENOMIC DNA]</scope>
    <source>
        <strain evidence="2 3">NBRC 107932</strain>
    </source>
</reference>
<dbReference type="InterPro" id="IPR013022">
    <property type="entry name" value="Xyl_isomerase-like_TIM-brl"/>
</dbReference>
<dbReference type="RefSeq" id="WP_203710064.1">
    <property type="nucleotide sequence ID" value="NZ_BONE01000001.1"/>
</dbReference>
<dbReference type="Gene3D" id="3.20.20.150">
    <property type="entry name" value="Divalent-metal-dependent TIM barrel enzymes"/>
    <property type="match status" value="1"/>
</dbReference>
<organism evidence="2 3">
    <name type="scientific">Asanoa siamensis</name>
    <dbReference type="NCBI Taxonomy" id="926357"/>
    <lineage>
        <taxon>Bacteria</taxon>
        <taxon>Bacillati</taxon>
        <taxon>Actinomycetota</taxon>
        <taxon>Actinomycetes</taxon>
        <taxon>Micromonosporales</taxon>
        <taxon>Micromonosporaceae</taxon>
        <taxon>Asanoa</taxon>
    </lineage>
</organism>
<gene>
    <name evidence="2" type="ORF">Asi02nite_01210</name>
</gene>
<dbReference type="InterPro" id="IPR036237">
    <property type="entry name" value="Xyl_isomerase-like_sf"/>
</dbReference>
<sequence>MFEIGANPWIWTSPVTDEALAHLVPRIAAWGFDAIEIPVENPGDWSPERTRDLLAAHGLTAAAVLSVTPPGRDLVRTDPATTRATQDYLRSLVDAAVVLGAPSVCGPAYASVGRVWRMLPAERAACYASLRTALAPVADHAGAHGVRIGIEALNRYETSVVNTVEQTLSAIEGLPSTVGIMLDSYHMNIEEADPYAAITAAGPRLVHVQVSGSDRGAPGSDHIDWPRWLRTLAATGYRGPICIESFTGENESIAVAASIWRPFAPTQDALATNGLRHLREVCATL</sequence>
<evidence type="ECO:0000313" key="3">
    <source>
        <dbReference type="Proteomes" id="UP000604117"/>
    </source>
</evidence>
<dbReference type="SUPFAM" id="SSF51658">
    <property type="entry name" value="Xylose isomerase-like"/>
    <property type="match status" value="1"/>
</dbReference>
<proteinExistence type="predicted"/>